<dbReference type="InterPro" id="IPR036866">
    <property type="entry name" value="RibonucZ/Hydroxyglut_hydro"/>
</dbReference>
<gene>
    <name evidence="2" type="ORF">Air01nite_14310</name>
</gene>
<dbReference type="EMBL" id="BONC01000006">
    <property type="protein sequence ID" value="GIF55336.1"/>
    <property type="molecule type" value="Genomic_DNA"/>
</dbReference>
<sequence length="148" mass="16086">MATLAYETYVAPGTPVVSDDLPVGETSEMWSPISATLIHGDREAVLVDALLTDQQGLDLADWVEAAGKDLTAVYVTHGHGDHFFGAAAVLERFPDARLVATPEVVDVMREHLEPELLDGFWRTRFPDQITDPVVAEPFDGDLEPRGSG</sequence>
<accession>A0ABQ4BXS4</accession>
<dbReference type="SUPFAM" id="SSF56281">
    <property type="entry name" value="Metallo-hydrolase/oxidoreductase"/>
    <property type="match status" value="1"/>
</dbReference>
<organism evidence="2 3">
    <name type="scientific">Asanoa iriomotensis</name>
    <dbReference type="NCBI Taxonomy" id="234613"/>
    <lineage>
        <taxon>Bacteria</taxon>
        <taxon>Bacillati</taxon>
        <taxon>Actinomycetota</taxon>
        <taxon>Actinomycetes</taxon>
        <taxon>Micromonosporales</taxon>
        <taxon>Micromonosporaceae</taxon>
        <taxon>Asanoa</taxon>
    </lineage>
</organism>
<comment type="caution">
    <text evidence="2">The sequence shown here is derived from an EMBL/GenBank/DDBJ whole genome shotgun (WGS) entry which is preliminary data.</text>
</comment>
<dbReference type="Proteomes" id="UP000624325">
    <property type="component" value="Unassembled WGS sequence"/>
</dbReference>
<evidence type="ECO:0000313" key="2">
    <source>
        <dbReference type="EMBL" id="GIF55336.1"/>
    </source>
</evidence>
<reference evidence="2 3" key="1">
    <citation type="submission" date="2021-01" db="EMBL/GenBank/DDBJ databases">
        <title>Whole genome shotgun sequence of Asanoa iriomotensis NBRC 100142.</title>
        <authorList>
            <person name="Komaki H."/>
            <person name="Tamura T."/>
        </authorList>
    </citation>
    <scope>NUCLEOTIDE SEQUENCE [LARGE SCALE GENOMIC DNA]</scope>
    <source>
        <strain evidence="2 3">NBRC 100142</strain>
    </source>
</reference>
<dbReference type="Gene3D" id="3.60.15.10">
    <property type="entry name" value="Ribonuclease Z/Hydroxyacylglutathione hydrolase-like"/>
    <property type="match status" value="1"/>
</dbReference>
<protein>
    <recommendedName>
        <fullName evidence="1">Metallo-beta-lactamase domain-containing protein</fullName>
    </recommendedName>
</protein>
<feature type="domain" description="Metallo-beta-lactamase" evidence="1">
    <location>
        <begin position="31"/>
        <end position="146"/>
    </location>
</feature>
<keyword evidence="3" id="KW-1185">Reference proteome</keyword>
<dbReference type="InterPro" id="IPR001279">
    <property type="entry name" value="Metallo-B-lactamas"/>
</dbReference>
<evidence type="ECO:0000313" key="3">
    <source>
        <dbReference type="Proteomes" id="UP000624325"/>
    </source>
</evidence>
<name>A0ABQ4BXS4_9ACTN</name>
<dbReference type="Pfam" id="PF00753">
    <property type="entry name" value="Lactamase_B"/>
    <property type="match status" value="1"/>
</dbReference>
<evidence type="ECO:0000259" key="1">
    <source>
        <dbReference type="Pfam" id="PF00753"/>
    </source>
</evidence>
<proteinExistence type="predicted"/>
<dbReference type="RefSeq" id="WP_203701136.1">
    <property type="nucleotide sequence ID" value="NZ_BAAALU010000007.1"/>
</dbReference>